<dbReference type="AlphaFoldDB" id="A0A8T0MIX8"/>
<evidence type="ECO:0000313" key="3">
    <source>
        <dbReference type="EMBL" id="KAG2537250.1"/>
    </source>
</evidence>
<dbReference type="GO" id="GO:0043328">
    <property type="term" value="P:protein transport to vacuole involved in ubiquitin-dependent protein catabolic process via the multivesicular body sorting pathway"/>
    <property type="evidence" value="ECO:0007669"/>
    <property type="project" value="TreeGrafter"/>
</dbReference>
<dbReference type="OrthoDB" id="64867at2759"/>
<evidence type="ECO:0000259" key="2">
    <source>
        <dbReference type="PROSITE" id="PS51180"/>
    </source>
</evidence>
<keyword evidence="4" id="KW-1185">Reference proteome</keyword>
<evidence type="ECO:0000313" key="4">
    <source>
        <dbReference type="Proteomes" id="UP000823388"/>
    </source>
</evidence>
<dbReference type="InterPro" id="IPR038499">
    <property type="entry name" value="BRO1_sf"/>
</dbReference>
<dbReference type="PROSITE" id="PS51180">
    <property type="entry name" value="BRO1"/>
    <property type="match status" value="1"/>
</dbReference>
<dbReference type="PANTHER" id="PTHR23030:SF43">
    <property type="entry name" value="BRO1 DOMAIN-CONTAINING PROTEIN"/>
    <property type="match status" value="1"/>
</dbReference>
<feature type="region of interest" description="Disordered" evidence="1">
    <location>
        <begin position="108"/>
        <end position="129"/>
    </location>
</feature>
<feature type="domain" description="BRO1" evidence="2">
    <location>
        <begin position="1"/>
        <end position="397"/>
    </location>
</feature>
<gene>
    <name evidence="3" type="ORF">PVAP13_9NG147946</name>
</gene>
<dbReference type="InterPro" id="IPR004328">
    <property type="entry name" value="BRO1_dom"/>
</dbReference>
<name>A0A8T0MIX8_PANVG</name>
<dbReference type="SMART" id="SM01041">
    <property type="entry name" value="BRO1"/>
    <property type="match status" value="1"/>
</dbReference>
<proteinExistence type="predicted"/>
<comment type="caution">
    <text evidence="3">The sequence shown here is derived from an EMBL/GenBank/DDBJ whole genome shotgun (WGS) entry which is preliminary data.</text>
</comment>
<organism evidence="3 4">
    <name type="scientific">Panicum virgatum</name>
    <name type="common">Blackwell switchgrass</name>
    <dbReference type="NCBI Taxonomy" id="38727"/>
    <lineage>
        <taxon>Eukaryota</taxon>
        <taxon>Viridiplantae</taxon>
        <taxon>Streptophyta</taxon>
        <taxon>Embryophyta</taxon>
        <taxon>Tracheophyta</taxon>
        <taxon>Spermatophyta</taxon>
        <taxon>Magnoliopsida</taxon>
        <taxon>Liliopsida</taxon>
        <taxon>Poales</taxon>
        <taxon>Poaceae</taxon>
        <taxon>PACMAD clade</taxon>
        <taxon>Panicoideae</taxon>
        <taxon>Panicodae</taxon>
        <taxon>Paniceae</taxon>
        <taxon>Panicinae</taxon>
        <taxon>Panicum</taxon>
        <taxon>Panicum sect. Hiantes</taxon>
    </lineage>
</organism>
<protein>
    <recommendedName>
        <fullName evidence="2">BRO1 domain-containing protein</fullName>
    </recommendedName>
</protein>
<sequence length="397" mass="41573">MHSLFRRAKAPAAASPPAPMPMLSFPGKKALRFEGDTSAAERDAELAVLMHARAHVVRASESARTGAAETAAALRAYLRVIYASNMLAGPSQQKLCFAWRDDAVAGDEGDGKKARNKAATGQGQGQTQRHTSLVTEWAAALAALAAELARAAAAEDRRGADGIRRACGALCDAAGALRAAAGPRTTDACLAAFERLMLVQALECYFELAVAGGKPPALCSKIAQQVSHDYHEVFISLGSLEQQQQPIDKSWGPHVQAKAAYFQAEANLQRARALREQGPGSVGEAVARLRLAVAVLDAAAGKTGPLGKKSLSSSTAAALAPVRDAVARLRKEVEAELAAAENDNCHVYFDRVSAADALKELPALPEPLVRATAVEKVLREADGEAALANGGAPTIRH</sequence>
<dbReference type="Proteomes" id="UP000823388">
    <property type="component" value="Chromosome 9N"/>
</dbReference>
<evidence type="ECO:0000256" key="1">
    <source>
        <dbReference type="SAM" id="MobiDB-lite"/>
    </source>
</evidence>
<dbReference type="Gene3D" id="1.25.40.280">
    <property type="entry name" value="alix/aip1 like domains"/>
    <property type="match status" value="1"/>
</dbReference>
<dbReference type="Pfam" id="PF03097">
    <property type="entry name" value="BRO1"/>
    <property type="match status" value="1"/>
</dbReference>
<dbReference type="GO" id="GO:0005768">
    <property type="term" value="C:endosome"/>
    <property type="evidence" value="ECO:0007669"/>
    <property type="project" value="TreeGrafter"/>
</dbReference>
<dbReference type="PANTHER" id="PTHR23030">
    <property type="entry name" value="PCD6 INTERACTING PROTEIN-RELATED"/>
    <property type="match status" value="1"/>
</dbReference>
<feature type="region of interest" description="Disordered" evidence="1">
    <location>
        <begin position="1"/>
        <end position="21"/>
    </location>
</feature>
<accession>A0A8T0MIX8</accession>
<reference evidence="3" key="1">
    <citation type="submission" date="2020-05" db="EMBL/GenBank/DDBJ databases">
        <title>WGS assembly of Panicum virgatum.</title>
        <authorList>
            <person name="Lovell J.T."/>
            <person name="Jenkins J."/>
            <person name="Shu S."/>
            <person name="Juenger T.E."/>
            <person name="Schmutz J."/>
        </authorList>
    </citation>
    <scope>NUCLEOTIDE SEQUENCE</scope>
    <source>
        <strain evidence="3">AP13</strain>
    </source>
</reference>
<dbReference type="EMBL" id="CM029054">
    <property type="protein sequence ID" value="KAG2537250.1"/>
    <property type="molecule type" value="Genomic_DNA"/>
</dbReference>